<dbReference type="InParanoid" id="A0A218Z1Z5"/>
<evidence type="ECO:0000313" key="3">
    <source>
        <dbReference type="Proteomes" id="UP000242519"/>
    </source>
</evidence>
<sequence length="217" mass="23842">MAVAVAVARHVSAAACLCRGVQLRDSATRRPCDPTALRLYHPTARPRLHDGAPVLCCAALPLHSSRAGLRHRLRGGGEIWTEIWTEIGICYEVCPRTADGGSAALSETKMGGRDMIRGVWFGVAHPSPRDRREIWAGGGRASRSPRETRARCRPSASSTPRRVDDAHRTRTIAREPSGVSWVRSRARVRHPFFAADFLPGVWGLLSGSRRGRRLDRG</sequence>
<organism evidence="2 3">
    <name type="scientific">Diplocarpon coronariae</name>
    <dbReference type="NCBI Taxonomy" id="2795749"/>
    <lineage>
        <taxon>Eukaryota</taxon>
        <taxon>Fungi</taxon>
        <taxon>Dikarya</taxon>
        <taxon>Ascomycota</taxon>
        <taxon>Pezizomycotina</taxon>
        <taxon>Leotiomycetes</taxon>
        <taxon>Helotiales</taxon>
        <taxon>Drepanopezizaceae</taxon>
        <taxon>Diplocarpon</taxon>
    </lineage>
</organism>
<evidence type="ECO:0000256" key="1">
    <source>
        <dbReference type="SAM" id="MobiDB-lite"/>
    </source>
</evidence>
<name>A0A218Z1Z5_9HELO</name>
<dbReference type="AlphaFoldDB" id="A0A218Z1Z5"/>
<proteinExistence type="predicted"/>
<dbReference type="EMBL" id="MZNU01000252">
    <property type="protein sequence ID" value="OWP02101.1"/>
    <property type="molecule type" value="Genomic_DNA"/>
</dbReference>
<keyword evidence="3" id="KW-1185">Reference proteome</keyword>
<protein>
    <submittedName>
        <fullName evidence="2">Uncharacterized protein</fullName>
    </submittedName>
</protein>
<reference evidence="2 3" key="1">
    <citation type="submission" date="2017-04" db="EMBL/GenBank/DDBJ databases">
        <title>Draft genome sequence of Marssonina coronaria NL1: causal agent of apple blotch.</title>
        <authorList>
            <person name="Cheng Q."/>
        </authorList>
    </citation>
    <scope>NUCLEOTIDE SEQUENCE [LARGE SCALE GENOMIC DNA]</scope>
    <source>
        <strain evidence="2 3">NL1</strain>
    </source>
</reference>
<gene>
    <name evidence="2" type="ORF">B2J93_1573</name>
</gene>
<feature type="region of interest" description="Disordered" evidence="1">
    <location>
        <begin position="131"/>
        <end position="168"/>
    </location>
</feature>
<evidence type="ECO:0000313" key="2">
    <source>
        <dbReference type="EMBL" id="OWP02101.1"/>
    </source>
</evidence>
<accession>A0A218Z1Z5</accession>
<comment type="caution">
    <text evidence="2">The sequence shown here is derived from an EMBL/GenBank/DDBJ whole genome shotgun (WGS) entry which is preliminary data.</text>
</comment>
<dbReference type="Proteomes" id="UP000242519">
    <property type="component" value="Unassembled WGS sequence"/>
</dbReference>